<dbReference type="InterPro" id="IPR024302">
    <property type="entry name" value="SusD-like"/>
</dbReference>
<dbReference type="EMBL" id="BQOL01000003">
    <property type="protein sequence ID" value="GKI20525.1"/>
    <property type="molecule type" value="Genomic_DNA"/>
</dbReference>
<evidence type="ECO:0008006" key="4">
    <source>
        <dbReference type="Google" id="ProtNLM"/>
    </source>
</evidence>
<proteinExistence type="predicted"/>
<dbReference type="Pfam" id="PF12741">
    <property type="entry name" value="SusD-like"/>
    <property type="match status" value="1"/>
</dbReference>
<dbReference type="Proteomes" id="UP001055105">
    <property type="component" value="Unassembled WGS sequence"/>
</dbReference>
<dbReference type="InterPro" id="IPR011990">
    <property type="entry name" value="TPR-like_helical_dom_sf"/>
</dbReference>
<comment type="caution">
    <text evidence="2">The sequence shown here is derived from an EMBL/GenBank/DDBJ whole genome shotgun (WGS) entry which is preliminary data.</text>
</comment>
<feature type="signal peptide" evidence="1">
    <location>
        <begin position="1"/>
        <end position="19"/>
    </location>
</feature>
<evidence type="ECO:0000256" key="1">
    <source>
        <dbReference type="SAM" id="SignalP"/>
    </source>
</evidence>
<sequence length="532" mass="60010">MRKYMNIINRLLFGAVALAALSCTGNFETYNRNPDQPSTIDRDVWDYIKSMQYNVIPTVKNQYQIVENVSGGAYGRYFAYAKSTDAGWNTGMFAFYRIANDWANPPYEVPMTNIYSNWRAIKAELEEPEDDYRMALAQIIRVAAMQRVTDIQGPIPYRTMENNDDLTAPYQSQEAVYGFMLEDLDHAVNVLETYITLAGTDVVAEAASADYVYNGNLAKWIRFANSLKLRLAMRISNVSPDAERYAEEAVAHPYGVIESNADNASLDVSQTNDQNPLRWLVEDYSDVHAAAEIVTYMKSFDDPRLSKYFNPAVRDSEYHGSRVGAYSSSQWKDYYSLPKTNALDRLMWMNAAEVAFLKAEMAVNGWDVTGDAKTLYEEGIRLSFEQYQAENYTSYIAGTAAPTAYSDPRRANNYTPGTAYSVTVAWDGALSAEKQREKIITQKWIALYPLGTEAWAEQRRTGYPRFYPTPTSTNASNEPNLPTEGASRIPFAPNEQTRNADNYDAAVALLGAGGDKFGTRLWWDVKTDKPAW</sequence>
<dbReference type="PROSITE" id="PS51257">
    <property type="entry name" value="PROKAR_LIPOPROTEIN"/>
    <property type="match status" value="1"/>
</dbReference>
<name>A0AA37KRP7_9BACT</name>
<evidence type="ECO:0000313" key="3">
    <source>
        <dbReference type="Proteomes" id="UP001055105"/>
    </source>
</evidence>
<dbReference type="SUPFAM" id="SSF48452">
    <property type="entry name" value="TPR-like"/>
    <property type="match status" value="1"/>
</dbReference>
<protein>
    <recommendedName>
        <fullName evidence="4">SusD/RagB family nutrient-binding outer membrane lipoprotein</fullName>
    </recommendedName>
</protein>
<dbReference type="Gene3D" id="1.25.40.390">
    <property type="match status" value="1"/>
</dbReference>
<dbReference type="AlphaFoldDB" id="A0AA37KRP7"/>
<evidence type="ECO:0000313" key="2">
    <source>
        <dbReference type="EMBL" id="GKI20525.1"/>
    </source>
</evidence>
<dbReference type="RefSeq" id="WP_288489538.1">
    <property type="nucleotide sequence ID" value="NZ_DAVZUD010000004.1"/>
</dbReference>
<feature type="chain" id="PRO_5041446331" description="SusD/RagB family nutrient-binding outer membrane lipoprotein" evidence="1">
    <location>
        <begin position="20"/>
        <end position="532"/>
    </location>
</feature>
<keyword evidence="1" id="KW-0732">Signal</keyword>
<gene>
    <name evidence="2" type="ORF">CE91St16_34330</name>
</gene>
<accession>A0AA37KRP7</accession>
<organism evidence="2 3">
    <name type="scientific">Alistipes finegoldii</name>
    <dbReference type="NCBI Taxonomy" id="214856"/>
    <lineage>
        <taxon>Bacteria</taxon>
        <taxon>Pseudomonadati</taxon>
        <taxon>Bacteroidota</taxon>
        <taxon>Bacteroidia</taxon>
        <taxon>Bacteroidales</taxon>
        <taxon>Rikenellaceae</taxon>
        <taxon>Alistipes</taxon>
    </lineage>
</organism>
<reference evidence="2" key="1">
    <citation type="submission" date="2022-01" db="EMBL/GenBank/DDBJ databases">
        <title>Novel bile acid biosynthetic pathways are enriched in the microbiome of centenarians.</title>
        <authorList>
            <person name="Sato Y."/>
            <person name="Atarashi K."/>
            <person name="Plichta R.D."/>
            <person name="Arai Y."/>
            <person name="Sasajima S."/>
            <person name="Kearney M.S."/>
            <person name="Suda W."/>
            <person name="Takeshita K."/>
            <person name="Sasaki T."/>
            <person name="Okamoto S."/>
            <person name="Skelly N.A."/>
            <person name="Okamura Y."/>
            <person name="Vlamakis H."/>
            <person name="Li Y."/>
            <person name="Tanoue T."/>
            <person name="Takei H."/>
            <person name="Nittono H."/>
            <person name="Narushima S."/>
            <person name="Irie J."/>
            <person name="Itoh H."/>
            <person name="Moriya K."/>
            <person name="Sugiura Y."/>
            <person name="Suematsu M."/>
            <person name="Moritoki N."/>
            <person name="Shibata S."/>
            <person name="Littman R.D."/>
            <person name="Fischbach A.M."/>
            <person name="Uwamino Y."/>
            <person name="Inoue T."/>
            <person name="Honda A."/>
            <person name="Hattori M."/>
            <person name="Murai T."/>
            <person name="Xavier J.R."/>
            <person name="Hirose N."/>
            <person name="Honda K."/>
        </authorList>
    </citation>
    <scope>NUCLEOTIDE SEQUENCE</scope>
    <source>
        <strain evidence="2">CE91-St16</strain>
    </source>
</reference>